<protein>
    <submittedName>
        <fullName evidence="2">Uncharacterized protein</fullName>
    </submittedName>
</protein>
<evidence type="ECO:0000313" key="2">
    <source>
        <dbReference type="EMBL" id="NNU16709.1"/>
    </source>
</evidence>
<evidence type="ECO:0000256" key="1">
    <source>
        <dbReference type="SAM" id="MobiDB-lite"/>
    </source>
</evidence>
<dbReference type="AlphaFoldDB" id="A0A7Y3RMA9"/>
<dbReference type="EMBL" id="JABFCX010000003">
    <property type="protein sequence ID" value="NNU16709.1"/>
    <property type="molecule type" value="Genomic_DNA"/>
</dbReference>
<proteinExistence type="predicted"/>
<keyword evidence="3" id="KW-1185">Reference proteome</keyword>
<name>A0A7Y3RMA9_9PROT</name>
<reference evidence="2 3" key="1">
    <citation type="submission" date="2020-05" db="EMBL/GenBank/DDBJ databases">
        <title>Parvularcula mediterraneae sp. nov., isolated from polypropylene straw from shallow seawater of the seashore of Laganas in Zakynthos island, Greece.</title>
        <authorList>
            <person name="Szabo I."/>
            <person name="Al-Omari J."/>
            <person name="Rado J."/>
            <person name="Szerdahelyi G.S."/>
        </authorList>
    </citation>
    <scope>NUCLEOTIDE SEQUENCE [LARGE SCALE GENOMIC DNA]</scope>
    <source>
        <strain evidence="2 3">ZS-1/3</strain>
    </source>
</reference>
<comment type="caution">
    <text evidence="2">The sequence shown here is derived from an EMBL/GenBank/DDBJ whole genome shotgun (WGS) entry which is preliminary data.</text>
</comment>
<dbReference type="PROSITE" id="PS51318">
    <property type="entry name" value="TAT"/>
    <property type="match status" value="1"/>
</dbReference>
<evidence type="ECO:0000313" key="3">
    <source>
        <dbReference type="Proteomes" id="UP000536835"/>
    </source>
</evidence>
<accession>A0A7Y3RMA9</accession>
<dbReference type="Proteomes" id="UP000536835">
    <property type="component" value="Unassembled WGS sequence"/>
</dbReference>
<feature type="region of interest" description="Disordered" evidence="1">
    <location>
        <begin position="484"/>
        <end position="509"/>
    </location>
</feature>
<organism evidence="2 3">
    <name type="scientific">Parvularcula mediterranea</name>
    <dbReference type="NCBI Taxonomy" id="2732508"/>
    <lineage>
        <taxon>Bacteria</taxon>
        <taxon>Pseudomonadati</taxon>
        <taxon>Pseudomonadota</taxon>
        <taxon>Alphaproteobacteria</taxon>
        <taxon>Parvularculales</taxon>
        <taxon>Parvularculaceae</taxon>
        <taxon>Parvularcula</taxon>
    </lineage>
</organism>
<sequence>MSLSRREFSKGIPALFGATAVGGSVGAGTYSLAKPVFSPDVALSNVAVGVSDARSVADIFVDANSGLLMALYGVFFPEFLDRYNSGDGVRLLSAVRDTQTYADHANVHRIDALPAVAAVHYIPRSSSFLIEDHVEERLIAGLSDKRREVREIILQNLVSATLPNLETKKRTLYSEAVIDQAYNMGRSAMDEVGPSLTVPLFTLEFLLNISQLAILQNDRTKSTLALDRIRDLCSVDSRYQFVLRLVRDVHNEKFSLIQGDFYSLPPQSSELLMSWKSSFYSYARDYAGIFGVNRVALCKQLSEVASGRQNETEQNSQSQAAIALPKVIDFIDKFDIRSLIQSANTSRILDAWGSELTTFITDDLSALIGKKRALLEAVGLSEITRKELAFSSLAPFAQYVPKQRLVEASRQYRKEQSGAAGAGALAAAGIYASPASTFVGNASEATVSALFKIMTGKTEEEAELDDNQAAERVADILSDRESRIDAGSYGGVEEEQEAHGNLDLPEDLE</sequence>
<dbReference type="InterPro" id="IPR006311">
    <property type="entry name" value="TAT_signal"/>
</dbReference>
<gene>
    <name evidence="2" type="ORF">HK107_10285</name>
</gene>